<evidence type="ECO:0008006" key="4">
    <source>
        <dbReference type="Google" id="ProtNLM"/>
    </source>
</evidence>
<accession>A0A1G8QTI2</accession>
<dbReference type="InterPro" id="IPR018988">
    <property type="entry name" value="DUF2000"/>
</dbReference>
<evidence type="ECO:0000313" key="3">
    <source>
        <dbReference type="Proteomes" id="UP000198894"/>
    </source>
</evidence>
<feature type="compositionally biased region" description="Polar residues" evidence="1">
    <location>
        <begin position="96"/>
        <end position="112"/>
    </location>
</feature>
<dbReference type="InterPro" id="IPR023476">
    <property type="entry name" value="Pep_tRNA_hydro_II_dom_sf"/>
</dbReference>
<sequence length="195" mass="21775">MFDTKFAIVLQDNLPVWQKLNVTAFLTSGIVAQYSDIIGEPYRDRAGNIYNPLSIQPIIVLSADRSTLSAIHRRALERGVTTSLYVDEMFRPATTRRTAPSLPSSHPTMPRSSESRCAPKGSLSTRSPRVPACIPDAYRHWFILLTLGVLGARHRRQRLLYRSSRAPASRAQPRCPRRRGGCAGKKTLICFGRVA</sequence>
<organism evidence="2 3">
    <name type="scientific">Mesorhizobium muleiense</name>
    <dbReference type="NCBI Taxonomy" id="1004279"/>
    <lineage>
        <taxon>Bacteria</taxon>
        <taxon>Pseudomonadati</taxon>
        <taxon>Pseudomonadota</taxon>
        <taxon>Alphaproteobacteria</taxon>
        <taxon>Hyphomicrobiales</taxon>
        <taxon>Phyllobacteriaceae</taxon>
        <taxon>Mesorhizobium</taxon>
    </lineage>
</organism>
<dbReference type="SUPFAM" id="SSF102462">
    <property type="entry name" value="Peptidyl-tRNA hydrolase II"/>
    <property type="match status" value="1"/>
</dbReference>
<dbReference type="EMBL" id="FNEE01000004">
    <property type="protein sequence ID" value="SDJ07480.1"/>
    <property type="molecule type" value="Genomic_DNA"/>
</dbReference>
<proteinExistence type="predicted"/>
<reference evidence="3" key="1">
    <citation type="submission" date="2016-10" db="EMBL/GenBank/DDBJ databases">
        <authorList>
            <person name="Varghese N."/>
            <person name="Submissions S."/>
        </authorList>
    </citation>
    <scope>NUCLEOTIDE SEQUENCE [LARGE SCALE GENOMIC DNA]</scope>
    <source>
        <strain evidence="3">CGMCC 1.11022</strain>
    </source>
</reference>
<dbReference type="Pfam" id="PF09391">
    <property type="entry name" value="DUF2000"/>
    <property type="match status" value="1"/>
</dbReference>
<protein>
    <recommendedName>
        <fullName evidence="4">DUF2000 family protein</fullName>
    </recommendedName>
</protein>
<dbReference type="Proteomes" id="UP000198894">
    <property type="component" value="Unassembled WGS sequence"/>
</dbReference>
<evidence type="ECO:0000313" key="2">
    <source>
        <dbReference type="EMBL" id="SDJ07480.1"/>
    </source>
</evidence>
<feature type="region of interest" description="Disordered" evidence="1">
    <location>
        <begin position="96"/>
        <end position="126"/>
    </location>
</feature>
<keyword evidence="3" id="KW-1185">Reference proteome</keyword>
<gene>
    <name evidence="2" type="ORF">SAMN05428953_104140</name>
</gene>
<dbReference type="AlphaFoldDB" id="A0A1G8QTI2"/>
<evidence type="ECO:0000256" key="1">
    <source>
        <dbReference type="SAM" id="MobiDB-lite"/>
    </source>
</evidence>
<name>A0A1G8QTI2_9HYPH</name>
<dbReference type="Gene3D" id="3.40.1490.10">
    <property type="entry name" value="Bit1"/>
    <property type="match status" value="1"/>
</dbReference>